<dbReference type="Gene3D" id="3.80.10.10">
    <property type="entry name" value="Ribonuclease Inhibitor"/>
    <property type="match status" value="1"/>
</dbReference>
<dbReference type="AlphaFoldDB" id="A0ABC9F7V8"/>
<organism evidence="3 4">
    <name type="scientific">Urochloa decumbens</name>
    <dbReference type="NCBI Taxonomy" id="240449"/>
    <lineage>
        <taxon>Eukaryota</taxon>
        <taxon>Viridiplantae</taxon>
        <taxon>Streptophyta</taxon>
        <taxon>Embryophyta</taxon>
        <taxon>Tracheophyta</taxon>
        <taxon>Spermatophyta</taxon>
        <taxon>Magnoliopsida</taxon>
        <taxon>Liliopsida</taxon>
        <taxon>Poales</taxon>
        <taxon>Poaceae</taxon>
        <taxon>PACMAD clade</taxon>
        <taxon>Panicoideae</taxon>
        <taxon>Panicodae</taxon>
        <taxon>Paniceae</taxon>
        <taxon>Melinidinae</taxon>
        <taxon>Urochloa</taxon>
    </lineage>
</organism>
<name>A0ABC9F7V8_9POAL</name>
<keyword evidence="4" id="KW-1185">Reference proteome</keyword>
<feature type="compositionally biased region" description="Basic and acidic residues" evidence="1">
    <location>
        <begin position="32"/>
        <end position="50"/>
    </location>
</feature>
<evidence type="ECO:0000259" key="2">
    <source>
        <dbReference type="Pfam" id="PF23622"/>
    </source>
</evidence>
<evidence type="ECO:0000313" key="4">
    <source>
        <dbReference type="Proteomes" id="UP001497457"/>
    </source>
</evidence>
<dbReference type="InterPro" id="IPR055357">
    <property type="entry name" value="LRR_At1g61320_AtMIF1"/>
</dbReference>
<dbReference type="EMBL" id="OZ075115">
    <property type="protein sequence ID" value="CAL5070414.1"/>
    <property type="molecule type" value="Genomic_DNA"/>
</dbReference>
<dbReference type="InterPro" id="IPR032675">
    <property type="entry name" value="LRR_dom_sf"/>
</dbReference>
<reference evidence="3 4" key="2">
    <citation type="submission" date="2024-10" db="EMBL/GenBank/DDBJ databases">
        <authorList>
            <person name="Ryan C."/>
        </authorList>
    </citation>
    <scope>NUCLEOTIDE SEQUENCE [LARGE SCALE GENOMIC DNA]</scope>
</reference>
<evidence type="ECO:0000313" key="3">
    <source>
        <dbReference type="EMBL" id="CAL5070414.1"/>
    </source>
</evidence>
<feature type="domain" description="At1g61320/AtMIF1 LRR" evidence="2">
    <location>
        <begin position="121"/>
        <end position="517"/>
    </location>
</feature>
<dbReference type="SUPFAM" id="SSF52058">
    <property type="entry name" value="L domain-like"/>
    <property type="match status" value="1"/>
</dbReference>
<reference evidence="4" key="1">
    <citation type="submission" date="2024-06" db="EMBL/GenBank/DDBJ databases">
        <authorList>
            <person name="Ryan C."/>
        </authorList>
    </citation>
    <scope>NUCLEOTIDE SEQUENCE [LARGE SCALE GENOMIC DNA]</scope>
</reference>
<proteinExistence type="predicted"/>
<dbReference type="Pfam" id="PF23622">
    <property type="entry name" value="LRR_At1g61320_AtMIF1"/>
    <property type="match status" value="1"/>
</dbReference>
<dbReference type="PANTHER" id="PTHR34145">
    <property type="entry name" value="OS02G0105600 PROTEIN"/>
    <property type="match status" value="1"/>
</dbReference>
<accession>A0ABC9F7V8</accession>
<dbReference type="Proteomes" id="UP001497457">
    <property type="component" value="Chromosome 5rd"/>
</dbReference>
<dbReference type="InterPro" id="IPR053772">
    <property type="entry name" value="At1g61320/At1g61330-like"/>
</dbReference>
<gene>
    <name evidence="3" type="ORF">URODEC1_LOCUS102781</name>
</gene>
<dbReference type="PANTHER" id="PTHR34145:SF78">
    <property type="entry name" value="FBD DOMAIN-CONTAINING PROTEIN"/>
    <property type="match status" value="1"/>
</dbReference>
<protein>
    <recommendedName>
        <fullName evidence="2">At1g61320/AtMIF1 LRR domain-containing protein</fullName>
    </recommendedName>
</protein>
<sequence>MGFVALNRLMFKQKERRCRRRIRNGLTTSGPQEKDSLCHENDRGDERSRYSEPKIPEDIWCSHIHSLMPLRDSARSACVSCTFLYSWRCHPKLMFTEEALGLKHKEGQKVGVDFTNRVDHILKNHSGAGVKVLKLVVPGYCNVSTCHLTIWLQYAITPGIEEVTLSLPSKYMEEYNFPWSILHNGCGNSICYLNLTYCAFRPTIGFDCLRSLTKLDLYQVCITGDELGCLISNAFALEQLRLRVCSELICLKIPFWLERLSCLDLIWCEKLQVIECAAPNLSTFNIVGDPVQMSFGISQVKNISVGFSFKPNFLSCAITNLPSVVPHLETLSISSMSERIDIPMVAAKFLHLKLLKIFFSIDYHSFSPSYNYLSLVSFLGASPLLETFILSIKHLAAAKPDAVSGDNVHMRQIPGQKHDRLKKVHINGFFSAKRLVELTCHILEAATALESLTLDTVHNVKEDSNISRCSSVEKTGECRPICRDWILEAHKALGVIKRYIVGRVPSSVQLNVGEPCSRCHAISAKAPKLSKN</sequence>
<evidence type="ECO:0000256" key="1">
    <source>
        <dbReference type="SAM" id="MobiDB-lite"/>
    </source>
</evidence>
<feature type="region of interest" description="Disordered" evidence="1">
    <location>
        <begin position="22"/>
        <end position="50"/>
    </location>
</feature>